<feature type="transmembrane region" description="Helical" evidence="1">
    <location>
        <begin position="20"/>
        <end position="36"/>
    </location>
</feature>
<accession>V5C8A6</accession>
<sequence>MIAKKQGAPFVAELKPSKNLQRLVIVIHLIAFVATVSNALPLVTKLAIVVLIGVNFRVNFPRLKNEQRKIRHTEKLGWEISDGGDFKAATILKSTVVTTFLIFLHIQDNPPILVANDALSMDDYRQLLVKLKMTEH</sequence>
<dbReference type="Pfam" id="PF07254">
    <property type="entry name" value="Cpta_toxin"/>
    <property type="match status" value="1"/>
</dbReference>
<keyword evidence="1" id="KW-0812">Transmembrane</keyword>
<keyword evidence="1" id="KW-1133">Transmembrane helix</keyword>
<evidence type="ECO:0000256" key="1">
    <source>
        <dbReference type="SAM" id="Phobius"/>
    </source>
</evidence>
<keyword evidence="1" id="KW-0472">Membrane</keyword>
<dbReference type="InterPro" id="IPR009883">
    <property type="entry name" value="YgfX"/>
</dbReference>
<evidence type="ECO:0008006" key="4">
    <source>
        <dbReference type="Google" id="ProtNLM"/>
    </source>
</evidence>
<protein>
    <recommendedName>
        <fullName evidence="4">YcxB-like protein domain-containing protein</fullName>
    </recommendedName>
</protein>
<dbReference type="eggNOG" id="ENOG5033ED3">
    <property type="taxonomic scope" value="Bacteria"/>
</dbReference>
<dbReference type="EMBL" id="AYLO01000040">
    <property type="protein sequence ID" value="ESS72963.1"/>
    <property type="molecule type" value="Genomic_DNA"/>
</dbReference>
<dbReference type="AlphaFoldDB" id="V5C8A6"/>
<evidence type="ECO:0000313" key="3">
    <source>
        <dbReference type="Proteomes" id="UP000017842"/>
    </source>
</evidence>
<dbReference type="RefSeq" id="WP_023494032.1">
    <property type="nucleotide sequence ID" value="NZ_AYLO01000040.1"/>
</dbReference>
<keyword evidence="3" id="KW-1185">Reference proteome</keyword>
<comment type="caution">
    <text evidence="2">The sequence shown here is derived from an EMBL/GenBank/DDBJ whole genome shotgun (WGS) entry which is preliminary data.</text>
</comment>
<proteinExistence type="predicted"/>
<gene>
    <name evidence="2" type="ORF">MGMO_41c00290</name>
</gene>
<dbReference type="STRING" id="1116472.MGMO_41c00290"/>
<reference evidence="2 3" key="1">
    <citation type="journal article" date="2013" name="Genome Announc.">
        <title>Draft Genome Sequence of the Methanotrophic Gammaproteobacterium Methyloglobulus morosus DSM 22980 Strain KoM1.</title>
        <authorList>
            <person name="Poehlein A."/>
            <person name="Deutzmann J.S."/>
            <person name="Daniel R."/>
            <person name="Simeonova D.D."/>
        </authorList>
    </citation>
    <scope>NUCLEOTIDE SEQUENCE [LARGE SCALE GENOMIC DNA]</scope>
    <source>
        <strain evidence="2 3">KoM1</strain>
    </source>
</reference>
<organism evidence="2 3">
    <name type="scientific">Methyloglobulus morosus KoM1</name>
    <dbReference type="NCBI Taxonomy" id="1116472"/>
    <lineage>
        <taxon>Bacteria</taxon>
        <taxon>Pseudomonadati</taxon>
        <taxon>Pseudomonadota</taxon>
        <taxon>Gammaproteobacteria</taxon>
        <taxon>Methylococcales</taxon>
        <taxon>Methylococcaceae</taxon>
        <taxon>Methyloglobulus</taxon>
    </lineage>
</organism>
<evidence type="ECO:0000313" key="2">
    <source>
        <dbReference type="EMBL" id="ESS72963.1"/>
    </source>
</evidence>
<dbReference type="Proteomes" id="UP000017842">
    <property type="component" value="Unassembled WGS sequence"/>
</dbReference>
<name>V5C8A6_9GAMM</name>